<dbReference type="GO" id="GO:0043022">
    <property type="term" value="F:ribosome binding"/>
    <property type="evidence" value="ECO:0007669"/>
    <property type="project" value="InterPro"/>
</dbReference>
<comment type="subcellular location">
    <subcellularLocation>
        <location evidence="4">Cytoplasm</location>
    </subcellularLocation>
</comment>
<feature type="domain" description="PCI" evidence="5">
    <location>
        <begin position="44"/>
        <end position="219"/>
    </location>
</feature>
<dbReference type="GO" id="GO:0006446">
    <property type="term" value="P:regulation of translational initiation"/>
    <property type="evidence" value="ECO:0007669"/>
    <property type="project" value="InterPro"/>
</dbReference>
<sequence length="237" mass="26453">MSGEDPPERPDFVRNIIGGLERYNPEAAGMLEGYVQQQCEEKFCDCNANRALLKLYQLNPDRIKDEVITNILVKAMTQFPSSQFDQALHLLSPQVSNPGPGAASELAEAVGKLRALNAQLEGAQYARFWATMDSDDLYADLTTDIAGFEEMVRLRIAQLVSEAFREVPLAVLEAWLGLDEADVTKFAVETCGWKPGPDGLFQVPRNVENEAKKSEIREDVNVNMFARVIKRSWEEAA</sequence>
<keyword evidence="7" id="KW-1185">Reference proteome</keyword>
<proteinExistence type="inferred from homology"/>
<evidence type="ECO:0000256" key="1">
    <source>
        <dbReference type="ARBA" id="ARBA00022490"/>
    </source>
</evidence>
<dbReference type="SUPFAM" id="SSF48371">
    <property type="entry name" value="ARM repeat"/>
    <property type="match status" value="1"/>
</dbReference>
<dbReference type="EMBL" id="MU839008">
    <property type="protein sequence ID" value="KAK1767465.1"/>
    <property type="molecule type" value="Genomic_DNA"/>
</dbReference>
<keyword evidence="2 4" id="KW-0396">Initiation factor</keyword>
<evidence type="ECO:0000256" key="4">
    <source>
        <dbReference type="HAMAP-Rule" id="MF_03010"/>
    </source>
</evidence>
<dbReference type="GO" id="GO:0003743">
    <property type="term" value="F:translation initiation factor activity"/>
    <property type="evidence" value="ECO:0007669"/>
    <property type="project" value="UniProtKB-UniRule"/>
</dbReference>
<dbReference type="InterPro" id="IPR016024">
    <property type="entry name" value="ARM-type_fold"/>
</dbReference>
<dbReference type="Gene3D" id="1.10.10.10">
    <property type="entry name" value="Winged helix-like DNA-binding domain superfamily/Winged helix DNA-binding domain"/>
    <property type="match status" value="1"/>
</dbReference>
<comment type="similarity">
    <text evidence="4">Belongs to the eIF-3 subunit K family.</text>
</comment>
<dbReference type="GO" id="GO:0005852">
    <property type="term" value="C:eukaryotic translation initiation factor 3 complex"/>
    <property type="evidence" value="ECO:0007669"/>
    <property type="project" value="UniProtKB-UniRule"/>
</dbReference>
<dbReference type="InterPro" id="IPR000717">
    <property type="entry name" value="PCI_dom"/>
</dbReference>
<dbReference type="InterPro" id="IPR033464">
    <property type="entry name" value="CSN8_PSD8_EIF3K"/>
</dbReference>
<dbReference type="AlphaFoldDB" id="A0AAJ0BZN7"/>
<dbReference type="InterPro" id="IPR036390">
    <property type="entry name" value="WH_DNA-bd_sf"/>
</dbReference>
<comment type="caution">
    <text evidence="6">The sequence shown here is derived from an EMBL/GenBank/DDBJ whole genome shotgun (WGS) entry which is preliminary data.</text>
</comment>
<evidence type="ECO:0000256" key="2">
    <source>
        <dbReference type="ARBA" id="ARBA00022540"/>
    </source>
</evidence>
<evidence type="ECO:0000256" key="3">
    <source>
        <dbReference type="ARBA" id="ARBA00022917"/>
    </source>
</evidence>
<dbReference type="Pfam" id="PF10075">
    <property type="entry name" value="CSN8_PSD8_EIF3K"/>
    <property type="match status" value="1"/>
</dbReference>
<evidence type="ECO:0000313" key="6">
    <source>
        <dbReference type="EMBL" id="KAK1767465.1"/>
    </source>
</evidence>
<dbReference type="InterPro" id="IPR016020">
    <property type="entry name" value="Transl_init_fac_sub12_N_euk"/>
</dbReference>
<dbReference type="InterPro" id="IPR009374">
    <property type="entry name" value="eIF3k"/>
</dbReference>
<dbReference type="GeneID" id="85311070"/>
<dbReference type="PROSITE" id="PS50250">
    <property type="entry name" value="PCI"/>
    <property type="match status" value="1"/>
</dbReference>
<dbReference type="Proteomes" id="UP001244011">
    <property type="component" value="Unassembled WGS sequence"/>
</dbReference>
<dbReference type="GO" id="GO:0003723">
    <property type="term" value="F:RNA binding"/>
    <property type="evidence" value="ECO:0007669"/>
    <property type="project" value="UniProtKB-UniRule"/>
</dbReference>
<keyword evidence="1 4" id="KW-0963">Cytoplasm</keyword>
<dbReference type="InterPro" id="IPR036388">
    <property type="entry name" value="WH-like_DNA-bd_sf"/>
</dbReference>
<evidence type="ECO:0000313" key="7">
    <source>
        <dbReference type="Proteomes" id="UP001244011"/>
    </source>
</evidence>
<name>A0AAJ0BZN7_9PEZI</name>
<accession>A0AAJ0BZN7</accession>
<dbReference type="GO" id="GO:0033290">
    <property type="term" value="C:eukaryotic 48S preinitiation complex"/>
    <property type="evidence" value="ECO:0007669"/>
    <property type="project" value="UniProtKB-UniRule"/>
</dbReference>
<dbReference type="Gene3D" id="1.25.40.250">
    <property type="entry name" value="ARM repeat, domain 1"/>
    <property type="match status" value="1"/>
</dbReference>
<dbReference type="PANTHER" id="PTHR13022:SF0">
    <property type="entry name" value="EUKARYOTIC TRANSLATION INITIATION FACTOR 3 SUBUNIT K"/>
    <property type="match status" value="1"/>
</dbReference>
<protein>
    <recommendedName>
        <fullName evidence="4">Eukaryotic translation initiation factor 3 subunit K</fullName>
        <shortName evidence="4">eIF3k</shortName>
    </recommendedName>
    <alternativeName>
        <fullName evidence="4">eIF-3 p25</fullName>
    </alternativeName>
</protein>
<organism evidence="6 7">
    <name type="scientific">Phialemonium atrogriseum</name>
    <dbReference type="NCBI Taxonomy" id="1093897"/>
    <lineage>
        <taxon>Eukaryota</taxon>
        <taxon>Fungi</taxon>
        <taxon>Dikarya</taxon>
        <taxon>Ascomycota</taxon>
        <taxon>Pezizomycotina</taxon>
        <taxon>Sordariomycetes</taxon>
        <taxon>Sordariomycetidae</taxon>
        <taxon>Cephalothecales</taxon>
        <taxon>Cephalothecaceae</taxon>
        <taxon>Phialemonium</taxon>
    </lineage>
</organism>
<dbReference type="GO" id="GO:0001732">
    <property type="term" value="P:formation of cytoplasmic translation initiation complex"/>
    <property type="evidence" value="ECO:0007669"/>
    <property type="project" value="UniProtKB-UniRule"/>
</dbReference>
<dbReference type="GO" id="GO:0016282">
    <property type="term" value="C:eukaryotic 43S preinitiation complex"/>
    <property type="evidence" value="ECO:0007669"/>
    <property type="project" value="UniProtKB-UniRule"/>
</dbReference>
<reference evidence="6" key="1">
    <citation type="submission" date="2023-06" db="EMBL/GenBank/DDBJ databases">
        <title>Genome-scale phylogeny and comparative genomics of the fungal order Sordariales.</title>
        <authorList>
            <consortium name="Lawrence Berkeley National Laboratory"/>
            <person name="Hensen N."/>
            <person name="Bonometti L."/>
            <person name="Westerberg I."/>
            <person name="Brannstrom I.O."/>
            <person name="Guillou S."/>
            <person name="Cros-Aarteil S."/>
            <person name="Calhoun S."/>
            <person name="Haridas S."/>
            <person name="Kuo A."/>
            <person name="Mondo S."/>
            <person name="Pangilinan J."/>
            <person name="Riley R."/>
            <person name="Labutti K."/>
            <person name="Andreopoulos B."/>
            <person name="Lipzen A."/>
            <person name="Chen C."/>
            <person name="Yanf M."/>
            <person name="Daum C."/>
            <person name="Ng V."/>
            <person name="Clum A."/>
            <person name="Steindorff A."/>
            <person name="Ohm R."/>
            <person name="Martin F."/>
            <person name="Silar P."/>
            <person name="Natvig D."/>
            <person name="Lalanne C."/>
            <person name="Gautier V."/>
            <person name="Ament-Velasquez S.L."/>
            <person name="Kruys A."/>
            <person name="Hutchinson M.I."/>
            <person name="Powell A.J."/>
            <person name="Barry K."/>
            <person name="Miller A.N."/>
            <person name="Grigoriev I.V."/>
            <person name="Debuchy R."/>
            <person name="Gladieux P."/>
            <person name="Thoren M.H."/>
            <person name="Johannesson H."/>
        </authorList>
    </citation>
    <scope>NUCLEOTIDE SEQUENCE</scope>
    <source>
        <strain evidence="6">8032-3</strain>
    </source>
</reference>
<dbReference type="HAMAP" id="MF_03010">
    <property type="entry name" value="eIF3k"/>
    <property type="match status" value="1"/>
</dbReference>
<dbReference type="RefSeq" id="XP_060283678.1">
    <property type="nucleotide sequence ID" value="XM_060427883.1"/>
</dbReference>
<evidence type="ECO:0000259" key="5">
    <source>
        <dbReference type="PROSITE" id="PS50250"/>
    </source>
</evidence>
<comment type="function">
    <text evidence="4">Component of the eukaryotic translation initiation factor 3 (eIF-3) complex, which is involved in protein synthesis of a specialized repertoire of mRNAs and, together with other initiation factors, stimulates binding of mRNA and methionyl-tRNAi to the 40S ribosome. The eIF-3 complex specifically targets and initiates translation of a subset of mRNAs involved in cell proliferation.</text>
</comment>
<comment type="subunit">
    <text evidence="4">Component of the eukaryotic translation initiation factor 3 (eIF-3) complex.</text>
</comment>
<gene>
    <name evidence="6" type="ORF">QBC33DRAFT_538413</name>
</gene>
<dbReference type="SUPFAM" id="SSF46785">
    <property type="entry name" value="Winged helix' DNA-binding domain"/>
    <property type="match status" value="1"/>
</dbReference>
<dbReference type="PANTHER" id="PTHR13022">
    <property type="entry name" value="EUKARYOTIC TRANSLATION INITIATION FACTOR 3 SUBUNIT 11"/>
    <property type="match status" value="1"/>
</dbReference>
<keyword evidence="3 4" id="KW-0648">Protein biosynthesis</keyword>
<dbReference type="FunFam" id="1.10.10.10:FF:000389">
    <property type="entry name" value="Eukaryotic translation initiation factor 3 subunit K"/>
    <property type="match status" value="1"/>
</dbReference>